<organism evidence="3 4">
    <name type="scientific">Umbelopsis vinacea</name>
    <dbReference type="NCBI Taxonomy" id="44442"/>
    <lineage>
        <taxon>Eukaryota</taxon>
        <taxon>Fungi</taxon>
        <taxon>Fungi incertae sedis</taxon>
        <taxon>Mucoromycota</taxon>
        <taxon>Mucoromycotina</taxon>
        <taxon>Umbelopsidomycetes</taxon>
        <taxon>Umbelopsidales</taxon>
        <taxon>Umbelopsidaceae</taxon>
        <taxon>Umbelopsis</taxon>
    </lineage>
</organism>
<dbReference type="EMBL" id="JAEPRA010000016">
    <property type="protein sequence ID" value="KAG2174638.1"/>
    <property type="molecule type" value="Genomic_DNA"/>
</dbReference>
<keyword evidence="4" id="KW-1185">Reference proteome</keyword>
<reference evidence="3" key="1">
    <citation type="submission" date="2020-12" db="EMBL/GenBank/DDBJ databases">
        <title>Metabolic potential, ecology and presence of endohyphal bacteria is reflected in genomic diversity of Mucoromycotina.</title>
        <authorList>
            <person name="Muszewska A."/>
            <person name="Okrasinska A."/>
            <person name="Steczkiewicz K."/>
            <person name="Drgas O."/>
            <person name="Orlowska M."/>
            <person name="Perlinska-Lenart U."/>
            <person name="Aleksandrzak-Piekarczyk T."/>
            <person name="Szatraj K."/>
            <person name="Zielenkiewicz U."/>
            <person name="Pilsyk S."/>
            <person name="Malc E."/>
            <person name="Mieczkowski P."/>
            <person name="Kruszewska J.S."/>
            <person name="Biernat P."/>
            <person name="Pawlowska J."/>
        </authorList>
    </citation>
    <scope>NUCLEOTIDE SEQUENCE</scope>
    <source>
        <strain evidence="3">WA0000051536</strain>
    </source>
</reference>
<dbReference type="InterPro" id="IPR016137">
    <property type="entry name" value="RGS"/>
</dbReference>
<keyword evidence="1" id="KW-0472">Membrane</keyword>
<feature type="transmembrane region" description="Helical" evidence="1">
    <location>
        <begin position="356"/>
        <end position="378"/>
    </location>
</feature>
<dbReference type="Gene3D" id="1.10.167.10">
    <property type="entry name" value="Regulator of G-protein Signalling 4, domain 2"/>
    <property type="match status" value="1"/>
</dbReference>
<dbReference type="SUPFAM" id="SSF48097">
    <property type="entry name" value="Regulator of G-protein signaling, RGS"/>
    <property type="match status" value="1"/>
</dbReference>
<keyword evidence="1" id="KW-1133">Transmembrane helix</keyword>
<protein>
    <recommendedName>
        <fullName evidence="2">RGS domain-containing protein</fullName>
    </recommendedName>
</protein>
<name>A0A8H7UCA5_9FUNG</name>
<evidence type="ECO:0000256" key="1">
    <source>
        <dbReference type="SAM" id="Phobius"/>
    </source>
</evidence>
<dbReference type="Proteomes" id="UP000612746">
    <property type="component" value="Unassembled WGS sequence"/>
</dbReference>
<dbReference type="AlphaFoldDB" id="A0A8H7UCA5"/>
<dbReference type="PANTHER" id="PTHR39466">
    <property type="entry name" value="RGS DOMAIN-CONTAINING PROTEIN"/>
    <property type="match status" value="1"/>
</dbReference>
<evidence type="ECO:0000259" key="2">
    <source>
        <dbReference type="Pfam" id="PF00615"/>
    </source>
</evidence>
<gene>
    <name evidence="3" type="ORF">INT44_006902</name>
</gene>
<dbReference type="InterPro" id="IPR044926">
    <property type="entry name" value="RGS_subdomain_2"/>
</dbReference>
<comment type="caution">
    <text evidence="3">The sequence shown here is derived from an EMBL/GenBank/DDBJ whole genome shotgun (WGS) entry which is preliminary data.</text>
</comment>
<feature type="transmembrane region" description="Helical" evidence="1">
    <location>
        <begin position="250"/>
        <end position="270"/>
    </location>
</feature>
<feature type="transmembrane region" description="Helical" evidence="1">
    <location>
        <begin position="276"/>
        <end position="298"/>
    </location>
</feature>
<feature type="domain" description="RGS" evidence="2">
    <location>
        <begin position="168"/>
        <end position="235"/>
    </location>
</feature>
<keyword evidence="1" id="KW-0812">Transmembrane</keyword>
<dbReference type="InterPro" id="IPR036305">
    <property type="entry name" value="RGS_sf"/>
</dbReference>
<sequence length="379" mass="42889">MPRAVLTAQTVPSFSLVNDIVQGKTCVPISLHEFRLFLKHHEHSLENLDFFLWYQDYKRRWDQLPLPAKLQSPPPQEKPSYVGYVLSGTGKRQQQRSAMESGDSDLIGTTAYPNETMDYAAMNGKHSSTGSYKQDSSSIMTASTYANGYELSSVVSPESYYQGTFPDQQPFRDEVELVLKTFFASSSDKELNIDGYLRQYVLHNSKYTTHPEIFEPVRDKVYETIERSSLRNFVNYALQNINHGGIITRYLLAGTCALLIAVVLIITFVLKVPRWYRILILPPLIGMLICGVSANQGVCFQRAMGHRRDPHAYELVSNAQVDDPFSQEFKFGDVESQSEDIKVVKDPLVRRYNMKFLFSTSLAATLFAVCFTAAIVAIP</sequence>
<dbReference type="OrthoDB" id="3232309at2759"/>
<proteinExistence type="predicted"/>
<evidence type="ECO:0000313" key="3">
    <source>
        <dbReference type="EMBL" id="KAG2174638.1"/>
    </source>
</evidence>
<accession>A0A8H7UCA5</accession>
<dbReference type="PANTHER" id="PTHR39466:SF1">
    <property type="entry name" value="RGS DOMAIN-CONTAINING PROTEIN"/>
    <property type="match status" value="1"/>
</dbReference>
<dbReference type="Pfam" id="PF00615">
    <property type="entry name" value="RGS"/>
    <property type="match status" value="1"/>
</dbReference>
<evidence type="ECO:0000313" key="4">
    <source>
        <dbReference type="Proteomes" id="UP000612746"/>
    </source>
</evidence>